<dbReference type="PANTHER" id="PTHR48475">
    <property type="entry name" value="RIBONUCLEASE H"/>
    <property type="match status" value="1"/>
</dbReference>
<proteinExistence type="predicted"/>
<dbReference type="GO" id="GO:0003676">
    <property type="term" value="F:nucleic acid binding"/>
    <property type="evidence" value="ECO:0007669"/>
    <property type="project" value="InterPro"/>
</dbReference>
<feature type="domain" description="RNase H type-1" evidence="1">
    <location>
        <begin position="19"/>
        <end position="104"/>
    </location>
</feature>
<dbReference type="InterPro" id="IPR036397">
    <property type="entry name" value="RNaseH_sf"/>
</dbReference>
<protein>
    <recommendedName>
        <fullName evidence="1">RNase H type-1 domain-containing protein</fullName>
    </recommendedName>
</protein>
<reference evidence="2" key="2">
    <citation type="journal article" date="2024" name="Plant">
        <title>Genomic evolution and insights into agronomic trait innovations of Sesamum species.</title>
        <authorList>
            <person name="Miao H."/>
            <person name="Wang L."/>
            <person name="Qu L."/>
            <person name="Liu H."/>
            <person name="Sun Y."/>
            <person name="Le M."/>
            <person name="Wang Q."/>
            <person name="Wei S."/>
            <person name="Zheng Y."/>
            <person name="Lin W."/>
            <person name="Duan Y."/>
            <person name="Cao H."/>
            <person name="Xiong S."/>
            <person name="Wang X."/>
            <person name="Wei L."/>
            <person name="Li C."/>
            <person name="Ma Q."/>
            <person name="Ju M."/>
            <person name="Zhao R."/>
            <person name="Li G."/>
            <person name="Mu C."/>
            <person name="Tian Q."/>
            <person name="Mei H."/>
            <person name="Zhang T."/>
            <person name="Gao T."/>
            <person name="Zhang H."/>
        </authorList>
    </citation>
    <scope>NUCLEOTIDE SEQUENCE</scope>
    <source>
        <strain evidence="2">G01</strain>
    </source>
</reference>
<name>A0AAW2KMW4_9LAMI</name>
<dbReference type="GO" id="GO:0004523">
    <property type="term" value="F:RNA-DNA hybrid ribonuclease activity"/>
    <property type="evidence" value="ECO:0007669"/>
    <property type="project" value="InterPro"/>
</dbReference>
<accession>A0AAW2KMW4</accession>
<evidence type="ECO:0000259" key="1">
    <source>
        <dbReference type="Pfam" id="PF13456"/>
    </source>
</evidence>
<organism evidence="2">
    <name type="scientific">Sesamum angustifolium</name>
    <dbReference type="NCBI Taxonomy" id="2727405"/>
    <lineage>
        <taxon>Eukaryota</taxon>
        <taxon>Viridiplantae</taxon>
        <taxon>Streptophyta</taxon>
        <taxon>Embryophyta</taxon>
        <taxon>Tracheophyta</taxon>
        <taxon>Spermatophyta</taxon>
        <taxon>Magnoliopsida</taxon>
        <taxon>eudicotyledons</taxon>
        <taxon>Gunneridae</taxon>
        <taxon>Pentapetalae</taxon>
        <taxon>asterids</taxon>
        <taxon>lamiids</taxon>
        <taxon>Lamiales</taxon>
        <taxon>Pedaliaceae</taxon>
        <taxon>Sesamum</taxon>
    </lineage>
</organism>
<dbReference type="InterPro" id="IPR002156">
    <property type="entry name" value="RNaseH_domain"/>
</dbReference>
<dbReference type="Pfam" id="PF13456">
    <property type="entry name" value="RVT_3"/>
    <property type="match status" value="1"/>
</dbReference>
<dbReference type="Gene3D" id="3.30.420.10">
    <property type="entry name" value="Ribonuclease H-like superfamily/Ribonuclease H"/>
    <property type="match status" value="2"/>
</dbReference>
<gene>
    <name evidence="2" type="ORF">Sangu_3006600</name>
</gene>
<dbReference type="SUPFAM" id="SSF53098">
    <property type="entry name" value="Ribonuclease H-like"/>
    <property type="match status" value="2"/>
</dbReference>
<dbReference type="InterPro" id="IPR012337">
    <property type="entry name" value="RNaseH-like_sf"/>
</dbReference>
<reference evidence="2" key="1">
    <citation type="submission" date="2020-06" db="EMBL/GenBank/DDBJ databases">
        <authorList>
            <person name="Li T."/>
            <person name="Hu X."/>
            <person name="Zhang T."/>
            <person name="Song X."/>
            <person name="Zhang H."/>
            <person name="Dai N."/>
            <person name="Sheng W."/>
            <person name="Hou X."/>
            <person name="Wei L."/>
        </authorList>
    </citation>
    <scope>NUCLEOTIDE SEQUENCE</scope>
    <source>
        <strain evidence="2">G01</strain>
        <tissue evidence="2">Leaf</tissue>
    </source>
</reference>
<sequence>MLHGPEGVDRGRGHVGFSHHNNEAEYEALTIGLKMALVAWVKQLDVYTNSQLVAMQIEGSYETRELPMMRYMRKVKGLISRFDKCVIQQVPRGENTRADASSKFGTMIIGVKEKKLRFRIPRVLISDNVTQFEGKKIVEWCKELKSNRTIAVENPQANGQIKVSNRVLLQHLKTKLNGAKGSWVEELPKVLWAYKRDTVLLGLRVGSSNTYGDR</sequence>
<dbReference type="PANTHER" id="PTHR48475:SF2">
    <property type="entry name" value="RIBONUCLEASE H"/>
    <property type="match status" value="1"/>
</dbReference>
<comment type="caution">
    <text evidence="2">The sequence shown here is derived from an EMBL/GenBank/DDBJ whole genome shotgun (WGS) entry which is preliminary data.</text>
</comment>
<evidence type="ECO:0000313" key="2">
    <source>
        <dbReference type="EMBL" id="KAL0307863.1"/>
    </source>
</evidence>
<dbReference type="EMBL" id="JACGWK010000057">
    <property type="protein sequence ID" value="KAL0307863.1"/>
    <property type="molecule type" value="Genomic_DNA"/>
</dbReference>
<dbReference type="CDD" id="cd09279">
    <property type="entry name" value="RNase_HI_like"/>
    <property type="match status" value="1"/>
</dbReference>
<dbReference type="AlphaFoldDB" id="A0AAW2KMW4"/>